<dbReference type="SUPFAM" id="SSF46785">
    <property type="entry name" value="Winged helix' DNA-binding domain"/>
    <property type="match status" value="1"/>
</dbReference>
<protein>
    <recommendedName>
        <fullName evidence="3">Crp/Fnr family transcriptional regulator</fullName>
    </recommendedName>
</protein>
<sequence>MAFFTVDRNKAENSRKPRLLDCGERLYDAGSEGLAWRLQRGVIRLDSPHANGERFASLAIAGDIVGCETLLFGAYTFSASALTGCELAPWPEGEPALAGESLLASLARAQQRAGEIVALRGGQAAERVLGLIRLLVDQNGQVILPMRQDIAEITDLRFETISRIIKQLERSGILNPARVAGVHATRSFHYAGPN</sequence>
<dbReference type="InterPro" id="IPR018490">
    <property type="entry name" value="cNMP-bd_dom_sf"/>
</dbReference>
<reference evidence="1 2" key="1">
    <citation type="submission" date="2016-10" db="EMBL/GenBank/DDBJ databases">
        <title>Alkaliphiles isolated from bioreactors.</title>
        <authorList>
            <person name="Salah Z."/>
            <person name="Rout S.P."/>
            <person name="Humphreys P.N."/>
        </authorList>
    </citation>
    <scope>NUCLEOTIDE SEQUENCE [LARGE SCALE GENOMIC DNA]</scope>
    <source>
        <strain evidence="1 2">ZS02</strain>
    </source>
</reference>
<dbReference type="Proteomes" id="UP000187526">
    <property type="component" value="Unassembled WGS sequence"/>
</dbReference>
<organism evidence="1 2">
    <name type="scientific">Azonexus hydrophilus</name>
    <dbReference type="NCBI Taxonomy" id="418702"/>
    <lineage>
        <taxon>Bacteria</taxon>
        <taxon>Pseudomonadati</taxon>
        <taxon>Pseudomonadota</taxon>
        <taxon>Betaproteobacteria</taxon>
        <taxon>Rhodocyclales</taxon>
        <taxon>Azonexaceae</taxon>
        <taxon>Azonexus</taxon>
    </lineage>
</organism>
<gene>
    <name evidence="1" type="ORF">BJN45_16975</name>
</gene>
<dbReference type="SUPFAM" id="SSF51206">
    <property type="entry name" value="cAMP-binding domain-like"/>
    <property type="match status" value="1"/>
</dbReference>
<dbReference type="EMBL" id="MTHD01000008">
    <property type="protein sequence ID" value="OMG51702.1"/>
    <property type="molecule type" value="Genomic_DNA"/>
</dbReference>
<dbReference type="Gene3D" id="2.60.120.10">
    <property type="entry name" value="Jelly Rolls"/>
    <property type="match status" value="1"/>
</dbReference>
<dbReference type="InterPro" id="IPR036390">
    <property type="entry name" value="WH_DNA-bd_sf"/>
</dbReference>
<dbReference type="AlphaFoldDB" id="A0A1R1HZ09"/>
<evidence type="ECO:0008006" key="3">
    <source>
        <dbReference type="Google" id="ProtNLM"/>
    </source>
</evidence>
<dbReference type="OrthoDB" id="5297329at2"/>
<evidence type="ECO:0000313" key="2">
    <source>
        <dbReference type="Proteomes" id="UP000187526"/>
    </source>
</evidence>
<dbReference type="InterPro" id="IPR014710">
    <property type="entry name" value="RmlC-like_jellyroll"/>
</dbReference>
<accession>A0A1R1HZ09</accession>
<evidence type="ECO:0000313" key="1">
    <source>
        <dbReference type="EMBL" id="OMG51702.1"/>
    </source>
</evidence>
<dbReference type="RefSeq" id="WP_076097421.1">
    <property type="nucleotide sequence ID" value="NZ_MTHD01000008.1"/>
</dbReference>
<proteinExistence type="predicted"/>
<comment type="caution">
    <text evidence="1">The sequence shown here is derived from an EMBL/GenBank/DDBJ whole genome shotgun (WGS) entry which is preliminary data.</text>
</comment>
<name>A0A1R1HZ09_9RHOO</name>
<dbReference type="STRING" id="418702.BJN45_16975"/>
<keyword evidence="2" id="KW-1185">Reference proteome</keyword>